<keyword evidence="2" id="KW-1185">Reference proteome</keyword>
<sequence length="124" mass="13704">MGAVAQSLHLLPHVSYNTRHSHVFSSDRDILAPVKSFCYVSRAWAPAKPGLMVPSLSYPNASHHTLHFLWLSIHLANGPTGCGQPVITCTHCGLCMLVAPYILSPILREFSCFVWILLLSLYFG</sequence>
<evidence type="ECO:0000313" key="1">
    <source>
        <dbReference type="EMBL" id="MED6245644.1"/>
    </source>
</evidence>
<accession>A0ABU7B5V0</accession>
<proteinExistence type="predicted"/>
<gene>
    <name evidence="1" type="ORF">ATANTOWER_006021</name>
</gene>
<dbReference type="Proteomes" id="UP001345963">
    <property type="component" value="Unassembled WGS sequence"/>
</dbReference>
<reference evidence="1 2" key="1">
    <citation type="submission" date="2021-07" db="EMBL/GenBank/DDBJ databases">
        <authorList>
            <person name="Palmer J.M."/>
        </authorList>
    </citation>
    <scope>NUCLEOTIDE SEQUENCE [LARGE SCALE GENOMIC DNA]</scope>
    <source>
        <strain evidence="1 2">AT_MEX2019</strain>
        <tissue evidence="1">Muscle</tissue>
    </source>
</reference>
<organism evidence="1 2">
    <name type="scientific">Ataeniobius toweri</name>
    <dbReference type="NCBI Taxonomy" id="208326"/>
    <lineage>
        <taxon>Eukaryota</taxon>
        <taxon>Metazoa</taxon>
        <taxon>Chordata</taxon>
        <taxon>Craniata</taxon>
        <taxon>Vertebrata</taxon>
        <taxon>Euteleostomi</taxon>
        <taxon>Actinopterygii</taxon>
        <taxon>Neopterygii</taxon>
        <taxon>Teleostei</taxon>
        <taxon>Neoteleostei</taxon>
        <taxon>Acanthomorphata</taxon>
        <taxon>Ovalentaria</taxon>
        <taxon>Atherinomorphae</taxon>
        <taxon>Cyprinodontiformes</taxon>
        <taxon>Goodeidae</taxon>
        <taxon>Ataeniobius</taxon>
    </lineage>
</organism>
<name>A0ABU7B5V0_9TELE</name>
<evidence type="ECO:0000313" key="2">
    <source>
        <dbReference type="Proteomes" id="UP001345963"/>
    </source>
</evidence>
<comment type="caution">
    <text evidence="1">The sequence shown here is derived from an EMBL/GenBank/DDBJ whole genome shotgun (WGS) entry which is preliminary data.</text>
</comment>
<dbReference type="EMBL" id="JAHUTI010041013">
    <property type="protein sequence ID" value="MED6245644.1"/>
    <property type="molecule type" value="Genomic_DNA"/>
</dbReference>
<protein>
    <submittedName>
        <fullName evidence="1">Uncharacterized protein</fullName>
    </submittedName>
</protein>